<dbReference type="Proteomes" id="UP000036780">
    <property type="component" value="Unassembled WGS sequence"/>
</dbReference>
<evidence type="ECO:0000313" key="3">
    <source>
        <dbReference type="Proteomes" id="UP000036780"/>
    </source>
</evidence>
<keyword evidence="3" id="KW-1185">Reference proteome</keyword>
<protein>
    <submittedName>
        <fullName evidence="1">Uncharacterized protein</fullName>
    </submittedName>
</protein>
<organism evidence="1 3">
    <name type="scientific">Virgibacillus pantothenticus</name>
    <dbReference type="NCBI Taxonomy" id="1473"/>
    <lineage>
        <taxon>Bacteria</taxon>
        <taxon>Bacillati</taxon>
        <taxon>Bacillota</taxon>
        <taxon>Bacilli</taxon>
        <taxon>Bacillales</taxon>
        <taxon>Bacillaceae</taxon>
        <taxon>Virgibacillus</taxon>
    </lineage>
</organism>
<sequence length="163" mass="18062">MLQYSTAQILSETVDDKGNKDQLIAVTVFNDIELKEEGAKIRTLGDKGNEELTPFVRAYNRIYYQNSTDRGVAYAKLTRVTGGWEVFNPLTTLSNRVVRYGSSGRPNGSQATVKYPIGNTYSYKTPSSWKRTALTGSYAIGTNSTVTVKRGSSTWTVKVKTNL</sequence>
<dbReference type="EMBL" id="LGTO01000007">
    <property type="protein sequence ID" value="KNE18721.1"/>
    <property type="molecule type" value="Genomic_DNA"/>
</dbReference>
<dbReference type="AlphaFoldDB" id="A0A0L0QJG2"/>
<evidence type="ECO:0000313" key="2">
    <source>
        <dbReference type="EMBL" id="KNE19435.1"/>
    </source>
</evidence>
<comment type="caution">
    <text evidence="1">The sequence shown here is derived from an EMBL/GenBank/DDBJ whole genome shotgun (WGS) entry which is preliminary data.</text>
</comment>
<proteinExistence type="predicted"/>
<evidence type="ECO:0000313" key="1">
    <source>
        <dbReference type="EMBL" id="KNE18721.1"/>
    </source>
</evidence>
<name>A0A0L0QJG2_VIRPA</name>
<reference evidence="1" key="2">
    <citation type="submission" date="2015-07" db="EMBL/GenBank/DDBJ databases">
        <title>MeaNS - Measles Nucleotide Surveillance Program.</title>
        <authorList>
            <person name="Tran T."/>
            <person name="Druce J."/>
        </authorList>
    </citation>
    <scope>NUCLEOTIDE SEQUENCE</scope>
    <source>
        <strain evidence="1">DSM 26</strain>
    </source>
</reference>
<accession>A0A0L0QJG2</accession>
<dbReference type="PATRIC" id="fig|1473.5.peg.1226"/>
<gene>
    <name evidence="1" type="ORF">AFK71_08880</name>
    <name evidence="2" type="ORF">AFK71_13145</name>
</gene>
<reference evidence="3" key="1">
    <citation type="submission" date="2015-07" db="EMBL/GenBank/DDBJ databases">
        <title>Fjat-10053 dsm26.</title>
        <authorList>
            <person name="Liu B."/>
            <person name="Wang J."/>
            <person name="Zhu Y."/>
            <person name="Liu G."/>
            <person name="Chen Q."/>
            <person name="Chen Z."/>
            <person name="Lan J."/>
            <person name="Che J."/>
            <person name="Ge C."/>
            <person name="Shi H."/>
            <person name="Pan Z."/>
            <person name="Liu X."/>
        </authorList>
    </citation>
    <scope>NUCLEOTIDE SEQUENCE [LARGE SCALE GENOMIC DNA]</scope>
    <source>
        <strain evidence="3">DSM 26</strain>
    </source>
</reference>
<dbReference type="EMBL" id="LGTO01000007">
    <property type="protein sequence ID" value="KNE19435.1"/>
    <property type="molecule type" value="Genomic_DNA"/>
</dbReference>